<name>A0A9P4H3Q9_9PLEO</name>
<sequence length="166" mass="18964">MNHLPARGDSRTALEAAVEWNRLDMMSFLVSCRVNIGLIVDKEGTTQYERALAFSEKKGEIRWKQSSVIRKYLFHVDFSKTVQTSCLLLAGSTIIWKSCVISALHAASLEFILTYFLELFLPQQPPHIPPRAPLDQAKIDHEKDYSSDYENADNVVVFQIDFEFHG</sequence>
<reference evidence="1" key="1">
    <citation type="journal article" date="2020" name="Stud. Mycol.">
        <title>101 Dothideomycetes genomes: a test case for predicting lifestyles and emergence of pathogens.</title>
        <authorList>
            <person name="Haridas S."/>
            <person name="Albert R."/>
            <person name="Binder M."/>
            <person name="Bloem J."/>
            <person name="Labutti K."/>
            <person name="Salamov A."/>
            <person name="Andreopoulos B."/>
            <person name="Baker S."/>
            <person name="Barry K."/>
            <person name="Bills G."/>
            <person name="Bluhm B."/>
            <person name="Cannon C."/>
            <person name="Castanera R."/>
            <person name="Culley D."/>
            <person name="Daum C."/>
            <person name="Ezra D."/>
            <person name="Gonzalez J."/>
            <person name="Henrissat B."/>
            <person name="Kuo A."/>
            <person name="Liang C."/>
            <person name="Lipzen A."/>
            <person name="Lutzoni F."/>
            <person name="Magnuson J."/>
            <person name="Mondo S."/>
            <person name="Nolan M."/>
            <person name="Ohm R."/>
            <person name="Pangilinan J."/>
            <person name="Park H.-J."/>
            <person name="Ramirez L."/>
            <person name="Alfaro M."/>
            <person name="Sun H."/>
            <person name="Tritt A."/>
            <person name="Yoshinaga Y."/>
            <person name="Zwiers L.-H."/>
            <person name="Turgeon B."/>
            <person name="Goodwin S."/>
            <person name="Spatafora J."/>
            <person name="Crous P."/>
            <person name="Grigoriev I."/>
        </authorList>
    </citation>
    <scope>NUCLEOTIDE SEQUENCE</scope>
    <source>
        <strain evidence="1">CBS 110217</strain>
    </source>
</reference>
<organism evidence="1 2">
    <name type="scientific">Setomelanomma holmii</name>
    <dbReference type="NCBI Taxonomy" id="210430"/>
    <lineage>
        <taxon>Eukaryota</taxon>
        <taxon>Fungi</taxon>
        <taxon>Dikarya</taxon>
        <taxon>Ascomycota</taxon>
        <taxon>Pezizomycotina</taxon>
        <taxon>Dothideomycetes</taxon>
        <taxon>Pleosporomycetidae</taxon>
        <taxon>Pleosporales</taxon>
        <taxon>Pleosporineae</taxon>
        <taxon>Phaeosphaeriaceae</taxon>
        <taxon>Setomelanomma</taxon>
    </lineage>
</organism>
<accession>A0A9P4H3Q9</accession>
<dbReference type="InterPro" id="IPR036770">
    <property type="entry name" value="Ankyrin_rpt-contain_sf"/>
</dbReference>
<comment type="caution">
    <text evidence="1">The sequence shown here is derived from an EMBL/GenBank/DDBJ whole genome shotgun (WGS) entry which is preliminary data.</text>
</comment>
<proteinExistence type="predicted"/>
<dbReference type="EMBL" id="ML978223">
    <property type="protein sequence ID" value="KAF2027688.1"/>
    <property type="molecule type" value="Genomic_DNA"/>
</dbReference>
<dbReference type="Proteomes" id="UP000799777">
    <property type="component" value="Unassembled WGS sequence"/>
</dbReference>
<keyword evidence="2" id="KW-1185">Reference proteome</keyword>
<protein>
    <submittedName>
        <fullName evidence="1">Uncharacterized protein</fullName>
    </submittedName>
</protein>
<evidence type="ECO:0000313" key="2">
    <source>
        <dbReference type="Proteomes" id="UP000799777"/>
    </source>
</evidence>
<gene>
    <name evidence="1" type="ORF">EK21DRAFT_91338</name>
</gene>
<evidence type="ECO:0000313" key="1">
    <source>
        <dbReference type="EMBL" id="KAF2027688.1"/>
    </source>
</evidence>
<dbReference type="SUPFAM" id="SSF48403">
    <property type="entry name" value="Ankyrin repeat"/>
    <property type="match status" value="1"/>
</dbReference>
<dbReference type="AlphaFoldDB" id="A0A9P4H3Q9"/>